<accession>A0ABW7LEV2</accession>
<comment type="caution">
    <text evidence="2">The sequence shown here is derived from an EMBL/GenBank/DDBJ whole genome shotgun (WGS) entry which is preliminary data.</text>
</comment>
<keyword evidence="3" id="KW-1185">Reference proteome</keyword>
<evidence type="ECO:0000313" key="2">
    <source>
        <dbReference type="EMBL" id="MFH5772699.1"/>
    </source>
</evidence>
<organism evidence="2 3">
    <name type="scientific">Paracoccus broussonetiae subsp. drimophilus</name>
    <dbReference type="NCBI Taxonomy" id="3373869"/>
    <lineage>
        <taxon>Bacteria</taxon>
        <taxon>Pseudomonadati</taxon>
        <taxon>Pseudomonadota</taxon>
        <taxon>Alphaproteobacteria</taxon>
        <taxon>Rhodobacterales</taxon>
        <taxon>Paracoccaceae</taxon>
        <taxon>Paracoccus</taxon>
        <taxon>Paracoccus broussonetiae</taxon>
    </lineage>
</organism>
<dbReference type="RefSeq" id="WP_395131051.1">
    <property type="nucleotide sequence ID" value="NZ_JBIMPR010000001.1"/>
</dbReference>
<feature type="transmembrane region" description="Helical" evidence="1">
    <location>
        <begin position="50"/>
        <end position="72"/>
    </location>
</feature>
<sequence>MLSKILMLVFFIALAGLAVVFAKLFARSGDLFAARKMGETDFLARGRGKLLVWWFMLFFVAVVSVIVAQVLLKAGY</sequence>
<name>A0ABW7LEV2_9RHOB</name>
<keyword evidence="1" id="KW-1133">Transmembrane helix</keyword>
<proteinExistence type="predicted"/>
<dbReference type="Proteomes" id="UP001609376">
    <property type="component" value="Unassembled WGS sequence"/>
</dbReference>
<gene>
    <name evidence="2" type="ORF">ACHFJ0_00530</name>
</gene>
<keyword evidence="1" id="KW-0812">Transmembrane</keyword>
<evidence type="ECO:0000256" key="1">
    <source>
        <dbReference type="SAM" id="Phobius"/>
    </source>
</evidence>
<reference evidence="2 3" key="1">
    <citation type="submission" date="2024-10" db="EMBL/GenBank/DDBJ databases">
        <title>Paracoccus drimophilus sp. nov., a novel bacterium from corn roots in Hunan.</title>
        <authorList>
            <person name="Li X."/>
        </authorList>
    </citation>
    <scope>NUCLEOTIDE SEQUENCE [LARGE SCALE GENOMIC DNA]</scope>
    <source>
        <strain evidence="2 3">NGMCC 1.201697</strain>
    </source>
</reference>
<keyword evidence="1" id="KW-0472">Membrane</keyword>
<dbReference type="EMBL" id="JBIMPR010000001">
    <property type="protein sequence ID" value="MFH5772699.1"/>
    <property type="molecule type" value="Genomic_DNA"/>
</dbReference>
<evidence type="ECO:0000313" key="3">
    <source>
        <dbReference type="Proteomes" id="UP001609376"/>
    </source>
</evidence>
<protein>
    <submittedName>
        <fullName evidence="2">Uncharacterized protein</fullName>
    </submittedName>
</protein>